<dbReference type="CDD" id="cd06257">
    <property type="entry name" value="DnaJ"/>
    <property type="match status" value="1"/>
</dbReference>
<evidence type="ECO:0000256" key="1">
    <source>
        <dbReference type="ARBA" id="ARBA00023186"/>
    </source>
</evidence>
<feature type="signal peptide" evidence="4">
    <location>
        <begin position="1"/>
        <end position="18"/>
    </location>
</feature>
<feature type="compositionally biased region" description="Polar residues" evidence="2">
    <location>
        <begin position="367"/>
        <end position="376"/>
    </location>
</feature>
<keyword evidence="1" id="KW-0143">Chaperone</keyword>
<dbReference type="PROSITE" id="PS50076">
    <property type="entry name" value="DNAJ_2"/>
    <property type="match status" value="1"/>
</dbReference>
<dbReference type="InterPro" id="IPR001623">
    <property type="entry name" value="DnaJ_domain"/>
</dbReference>
<evidence type="ECO:0000256" key="4">
    <source>
        <dbReference type="SAM" id="SignalP"/>
    </source>
</evidence>
<dbReference type="GO" id="GO:0051087">
    <property type="term" value="F:protein-folding chaperone binding"/>
    <property type="evidence" value="ECO:0007669"/>
    <property type="project" value="TreeGrafter"/>
</dbReference>
<reference evidence="5" key="3">
    <citation type="submission" date="2024-01" db="EMBL/GenBank/DDBJ databases">
        <authorList>
            <person name="Coelho M.A."/>
            <person name="David-Palma M."/>
            <person name="Shea T."/>
            <person name="Sun S."/>
            <person name="Cuomo C.A."/>
            <person name="Heitman J."/>
        </authorList>
    </citation>
    <scope>NUCLEOTIDE SEQUENCE</scope>
    <source>
        <strain evidence="5">CBS 7841</strain>
    </source>
</reference>
<dbReference type="InterPro" id="IPR018253">
    <property type="entry name" value="DnaJ_domain_CS"/>
</dbReference>
<feature type="transmembrane region" description="Helical" evidence="3">
    <location>
        <begin position="157"/>
        <end position="174"/>
    </location>
</feature>
<feature type="transmembrane region" description="Helical" evidence="3">
    <location>
        <begin position="181"/>
        <end position="203"/>
    </location>
</feature>
<dbReference type="Proteomes" id="UP000094043">
    <property type="component" value="Chromosome 1"/>
</dbReference>
<dbReference type="Gene3D" id="1.10.287.110">
    <property type="entry name" value="DnaJ domain"/>
    <property type="match status" value="1"/>
</dbReference>
<dbReference type="AlphaFoldDB" id="A0A1E3IZF1"/>
<dbReference type="InterPro" id="IPR036869">
    <property type="entry name" value="J_dom_sf"/>
</dbReference>
<keyword evidence="3" id="KW-0812">Transmembrane</keyword>
<proteinExistence type="predicted"/>
<feature type="region of interest" description="Disordered" evidence="2">
    <location>
        <begin position="343"/>
        <end position="376"/>
    </location>
</feature>
<accession>A0A1E3IZF1</accession>
<name>A0A1E3IZF1_9TREE</name>
<keyword evidence="4" id="KW-0732">Signal</keyword>
<dbReference type="GO" id="GO:0005783">
    <property type="term" value="C:endoplasmic reticulum"/>
    <property type="evidence" value="ECO:0007669"/>
    <property type="project" value="TreeGrafter"/>
</dbReference>
<feature type="compositionally biased region" description="Polar residues" evidence="2">
    <location>
        <begin position="343"/>
        <end position="360"/>
    </location>
</feature>
<dbReference type="PROSITE" id="PS00636">
    <property type="entry name" value="DNAJ_1"/>
    <property type="match status" value="1"/>
</dbReference>
<dbReference type="KEGG" id="cdep:91084783"/>
<dbReference type="SUPFAM" id="SSF46565">
    <property type="entry name" value="Chaperone J-domain"/>
    <property type="match status" value="1"/>
</dbReference>
<evidence type="ECO:0000313" key="5">
    <source>
        <dbReference type="EMBL" id="WVN85421.1"/>
    </source>
</evidence>
<evidence type="ECO:0000256" key="2">
    <source>
        <dbReference type="SAM" id="MobiDB-lite"/>
    </source>
</evidence>
<reference evidence="5" key="2">
    <citation type="journal article" date="2022" name="Elife">
        <title>Obligate sexual reproduction of a homothallic fungus closely related to the Cryptococcus pathogenic species complex.</title>
        <authorList>
            <person name="Passer A.R."/>
            <person name="Clancey S.A."/>
            <person name="Shea T."/>
            <person name="David-Palma M."/>
            <person name="Averette A.F."/>
            <person name="Boekhout T."/>
            <person name="Porcel B.M."/>
            <person name="Nowrousian M."/>
            <person name="Cuomo C.A."/>
            <person name="Sun S."/>
            <person name="Heitman J."/>
            <person name="Coelho M.A."/>
        </authorList>
    </citation>
    <scope>NUCLEOTIDE SEQUENCE</scope>
    <source>
        <strain evidence="5">CBS 7841</strain>
    </source>
</reference>
<evidence type="ECO:0000256" key="3">
    <source>
        <dbReference type="SAM" id="Phobius"/>
    </source>
</evidence>
<dbReference type="GeneID" id="91084783"/>
<dbReference type="VEuPathDB" id="FungiDB:L203_00350"/>
<dbReference type="SMART" id="SM00271">
    <property type="entry name" value="DnaJ"/>
    <property type="match status" value="1"/>
</dbReference>
<dbReference type="OrthoDB" id="10250354at2759"/>
<keyword evidence="3" id="KW-1133">Transmembrane helix</keyword>
<dbReference type="GO" id="GO:0051787">
    <property type="term" value="F:misfolded protein binding"/>
    <property type="evidence" value="ECO:0007669"/>
    <property type="project" value="TreeGrafter"/>
</dbReference>
<dbReference type="PANTHER" id="PTHR44360:SF1">
    <property type="entry name" value="DNAJ HOMOLOG SUBFAMILY B MEMBER 9"/>
    <property type="match status" value="1"/>
</dbReference>
<dbReference type="EMBL" id="CP143784">
    <property type="protein sequence ID" value="WVN85421.1"/>
    <property type="molecule type" value="Genomic_DNA"/>
</dbReference>
<protein>
    <submittedName>
        <fullName evidence="5">Uncharacterized protein</fullName>
    </submittedName>
</protein>
<dbReference type="PRINTS" id="PR00625">
    <property type="entry name" value="JDOMAIN"/>
</dbReference>
<dbReference type="InterPro" id="IPR051948">
    <property type="entry name" value="Hsp70_co-chaperone_J-domain"/>
</dbReference>
<dbReference type="Pfam" id="PF00226">
    <property type="entry name" value="DnaJ"/>
    <property type="match status" value="1"/>
</dbReference>
<gene>
    <name evidence="5" type="ORF">L203_100567</name>
</gene>
<dbReference type="PANTHER" id="PTHR44360">
    <property type="entry name" value="DNAJ HOMOLOG SUBFAMILY B MEMBER 9"/>
    <property type="match status" value="1"/>
</dbReference>
<sequence length="404" mass="45370">MFYILASALSSFLPGLLASNLLPLLSTNLPSLFPPAPKGSPTYIRNYRITFTGIIVIWQAYSLLREGIGEDEWYSQLGVSSNVDDVGLKNAFRALARKYHPDKIEGNDDHFISARKSYENLSDPVKRYAYDRFGPSIVEWKAKSIRDYIMLGLQQSMGYYLISGGIMLMLTLLGRAQAGSLYIKIIFVLLFVVELQLILYPVIEEPTILSQIFVPPTLLYKPQFIIISLLHRMFTSLSVSLNQLVSVWSGEGTERARALTEWRAIINIAKQLNQEAIGDFLGDVVPLLKSGDPQVIESLLKKSMEDVLFDRTLANHPATAEVYKKALTRAEVQLSASSSFSPRQSLRLQAKRNTGSQISYQPRKLQNESTPSSLDSMNKNLHLAMNIPLPPSPPPTPRQYPRDF</sequence>
<reference evidence="5" key="1">
    <citation type="submission" date="2016-06" db="EMBL/GenBank/DDBJ databases">
        <authorList>
            <person name="Cuomo C."/>
            <person name="Litvintseva A."/>
            <person name="Heitman J."/>
            <person name="Chen Y."/>
            <person name="Sun S."/>
            <person name="Springer D."/>
            <person name="Dromer F."/>
            <person name="Young S."/>
            <person name="Zeng Q."/>
            <person name="Chapman S."/>
            <person name="Gujja S."/>
            <person name="Saif S."/>
            <person name="Birren B."/>
        </authorList>
    </citation>
    <scope>NUCLEOTIDE SEQUENCE</scope>
    <source>
        <strain evidence="5">CBS 7841</strain>
    </source>
</reference>
<dbReference type="RefSeq" id="XP_066066122.1">
    <property type="nucleotide sequence ID" value="XM_066210025.1"/>
</dbReference>
<feature type="chain" id="PRO_5043411076" evidence="4">
    <location>
        <begin position="19"/>
        <end position="404"/>
    </location>
</feature>
<keyword evidence="3" id="KW-0472">Membrane</keyword>
<dbReference type="GO" id="GO:0036503">
    <property type="term" value="P:ERAD pathway"/>
    <property type="evidence" value="ECO:0007669"/>
    <property type="project" value="TreeGrafter"/>
</dbReference>
<evidence type="ECO:0000313" key="6">
    <source>
        <dbReference type="Proteomes" id="UP000094043"/>
    </source>
</evidence>
<keyword evidence="6" id="KW-1185">Reference proteome</keyword>
<organism evidence="5 6">
    <name type="scientific">Cryptococcus depauperatus CBS 7841</name>
    <dbReference type="NCBI Taxonomy" id="1295531"/>
    <lineage>
        <taxon>Eukaryota</taxon>
        <taxon>Fungi</taxon>
        <taxon>Dikarya</taxon>
        <taxon>Basidiomycota</taxon>
        <taxon>Agaricomycotina</taxon>
        <taxon>Tremellomycetes</taxon>
        <taxon>Tremellales</taxon>
        <taxon>Cryptococcaceae</taxon>
        <taxon>Cryptococcus</taxon>
    </lineage>
</organism>